<dbReference type="EMBL" id="JRHX01000034">
    <property type="protein sequence ID" value="KXZ71534.1"/>
    <property type="molecule type" value="Genomic_DNA"/>
</dbReference>
<dbReference type="Proteomes" id="UP000075544">
    <property type="component" value="Unassembled WGS sequence"/>
</dbReference>
<dbReference type="AlphaFoldDB" id="A0A150HWM3"/>
<evidence type="ECO:0000256" key="1">
    <source>
        <dbReference type="SAM" id="SignalP"/>
    </source>
</evidence>
<evidence type="ECO:0008006" key="4">
    <source>
        <dbReference type="Google" id="ProtNLM"/>
    </source>
</evidence>
<feature type="chain" id="PRO_5007563050" description="Porin" evidence="1">
    <location>
        <begin position="22"/>
        <end position="285"/>
    </location>
</feature>
<dbReference type="PATRIC" id="fig|52133.19.peg.1132"/>
<dbReference type="InterPro" id="IPR031593">
    <property type="entry name" value="Porin_7"/>
</dbReference>
<proteinExistence type="predicted"/>
<name>A0A150HWM3_9GAMM</name>
<evidence type="ECO:0000313" key="3">
    <source>
        <dbReference type="Proteomes" id="UP000075544"/>
    </source>
</evidence>
<sequence length="285" mass="30462">MKKLSLITALLSSCVALNANAYQTEATGAYEYVDMDGGKTNSAAISGKYYFNPVQTRNAPLAEAAFLDKASSIGGGYVYSKLQDDEDFGDLQFNIIGVESEIFIPDTQFYISGALHRTNIKATINGLGSESDNGNGYEFEAGFLPVNGLLLAVGVADFSESINPVKIAKYGFVTNVSNAAVVSGDNDDTAVSLRAKYVSEVAGFYTNFEGVTYIGDETSYRLAADLYLDPTLSVGVSFADSTADDSDSIFNIRAQKFFNPQFALGVGYTTTDGADSYGINGTFRF</sequence>
<protein>
    <recommendedName>
        <fullName evidence="4">Porin</fullName>
    </recommendedName>
</protein>
<comment type="caution">
    <text evidence="2">The sequence shown here is derived from an EMBL/GenBank/DDBJ whole genome shotgun (WGS) entry which is preliminary data.</text>
</comment>
<keyword evidence="1" id="KW-0732">Signal</keyword>
<organism evidence="2 3">
    <name type="scientific">Acinetobacter venetianus</name>
    <dbReference type="NCBI Taxonomy" id="52133"/>
    <lineage>
        <taxon>Bacteria</taxon>
        <taxon>Pseudomonadati</taxon>
        <taxon>Pseudomonadota</taxon>
        <taxon>Gammaproteobacteria</taxon>
        <taxon>Moraxellales</taxon>
        <taxon>Moraxellaceae</taxon>
        <taxon>Acinetobacter</taxon>
    </lineage>
</organism>
<gene>
    <name evidence="2" type="ORF">AVENLUH13518_01110</name>
</gene>
<dbReference type="Pfam" id="PF16956">
    <property type="entry name" value="Porin_7"/>
    <property type="match status" value="1"/>
</dbReference>
<evidence type="ECO:0000313" key="2">
    <source>
        <dbReference type="EMBL" id="KXZ71534.1"/>
    </source>
</evidence>
<dbReference type="RefSeq" id="WP_061524307.1">
    <property type="nucleotide sequence ID" value="NZ_JRHX01000034.1"/>
</dbReference>
<reference evidence="2 3" key="1">
    <citation type="journal article" date="2016" name="Sci. Rep.">
        <title>Genomic and phenotypic characterization of the species Acinetobacter venetianus.</title>
        <authorList>
            <person name="Fondi M."/>
            <person name="Maida I."/>
            <person name="Perrin E."/>
            <person name="Orlandini V."/>
            <person name="La Torre L."/>
            <person name="Bosi E."/>
            <person name="Negroni A."/>
            <person name="Zanaroli G."/>
            <person name="Fava F."/>
            <person name="Decorosi F."/>
            <person name="Giovannetti L."/>
            <person name="Viti C."/>
            <person name="Vaneechoutte M."/>
            <person name="Dijkshoorn L."/>
            <person name="Fani R."/>
        </authorList>
    </citation>
    <scope>NUCLEOTIDE SEQUENCE [LARGE SCALE GENOMIC DNA]</scope>
    <source>
        <strain evidence="2 3">LUH13518</strain>
    </source>
</reference>
<feature type="signal peptide" evidence="1">
    <location>
        <begin position="1"/>
        <end position="21"/>
    </location>
</feature>
<accession>A0A150HWM3</accession>